<protein>
    <submittedName>
        <fullName evidence="2">Uncharacterized protein</fullName>
    </submittedName>
</protein>
<keyword evidence="1" id="KW-0812">Transmembrane</keyword>
<evidence type="ECO:0000256" key="1">
    <source>
        <dbReference type="SAM" id="Phobius"/>
    </source>
</evidence>
<reference evidence="2" key="1">
    <citation type="submission" date="2020-11" db="EMBL/GenBank/DDBJ databases">
        <title>Nocardioides cynanchi sp. nov., isolated from soil of rhizosphere of Cynanchum wilfordii.</title>
        <authorList>
            <person name="Lee J.-S."/>
            <person name="Suh M.K."/>
            <person name="Kim J.-S."/>
        </authorList>
    </citation>
    <scope>NUCLEOTIDE SEQUENCE</scope>
    <source>
        <strain evidence="2">KCTC 19276</strain>
    </source>
</reference>
<dbReference type="EMBL" id="JADKPO010000011">
    <property type="protein sequence ID" value="MBF4768132.1"/>
    <property type="molecule type" value="Genomic_DNA"/>
</dbReference>
<accession>A0A930YIF3</accession>
<comment type="caution">
    <text evidence="2">The sequence shown here is derived from an EMBL/GenBank/DDBJ whole genome shotgun (WGS) entry which is preliminary data.</text>
</comment>
<evidence type="ECO:0000313" key="3">
    <source>
        <dbReference type="Proteomes" id="UP000660668"/>
    </source>
</evidence>
<dbReference type="AlphaFoldDB" id="A0A930YIF3"/>
<keyword evidence="1" id="KW-1133">Transmembrane helix</keyword>
<dbReference type="RefSeq" id="WP_194696280.1">
    <property type="nucleotide sequence ID" value="NZ_JADKPO010000011.1"/>
</dbReference>
<organism evidence="2 3">
    <name type="scientific">Nocardioides agariphilus</name>
    <dbReference type="NCBI Taxonomy" id="433664"/>
    <lineage>
        <taxon>Bacteria</taxon>
        <taxon>Bacillati</taxon>
        <taxon>Actinomycetota</taxon>
        <taxon>Actinomycetes</taxon>
        <taxon>Propionibacteriales</taxon>
        <taxon>Nocardioidaceae</taxon>
        <taxon>Nocardioides</taxon>
    </lineage>
</organism>
<dbReference type="Proteomes" id="UP000660668">
    <property type="component" value="Unassembled WGS sequence"/>
</dbReference>
<name>A0A930YIF3_9ACTN</name>
<sequence length="90" mass="9311">MPKLSEGGCGFLQRCLYFSRSEQLIILAGGGAAIVTVICGVTALLGCAAAAGLVAAVLQWLSNRGGACPKSKPRLKWRYFPTPAVQGCVA</sequence>
<gene>
    <name evidence="2" type="ORF">ISU10_10165</name>
</gene>
<keyword evidence="3" id="KW-1185">Reference proteome</keyword>
<evidence type="ECO:0000313" key="2">
    <source>
        <dbReference type="EMBL" id="MBF4768132.1"/>
    </source>
</evidence>
<proteinExistence type="predicted"/>
<keyword evidence="1" id="KW-0472">Membrane</keyword>
<feature type="transmembrane region" description="Helical" evidence="1">
    <location>
        <begin position="24"/>
        <end position="57"/>
    </location>
</feature>